<dbReference type="AlphaFoldDB" id="A0A2Z6RRL3"/>
<dbReference type="Proteomes" id="UP000247702">
    <property type="component" value="Unassembled WGS sequence"/>
</dbReference>
<organism evidence="1 2">
    <name type="scientific">Rhizophagus clarus</name>
    <dbReference type="NCBI Taxonomy" id="94130"/>
    <lineage>
        <taxon>Eukaryota</taxon>
        <taxon>Fungi</taxon>
        <taxon>Fungi incertae sedis</taxon>
        <taxon>Mucoromycota</taxon>
        <taxon>Glomeromycotina</taxon>
        <taxon>Glomeromycetes</taxon>
        <taxon>Glomerales</taxon>
        <taxon>Glomeraceae</taxon>
        <taxon>Rhizophagus</taxon>
    </lineage>
</organism>
<comment type="caution">
    <text evidence="1">The sequence shown here is derived from an EMBL/GenBank/DDBJ whole genome shotgun (WGS) entry which is preliminary data.</text>
</comment>
<dbReference type="EMBL" id="BEXD01003334">
    <property type="protein sequence ID" value="GBC00865.1"/>
    <property type="molecule type" value="Genomic_DNA"/>
</dbReference>
<evidence type="ECO:0000313" key="1">
    <source>
        <dbReference type="EMBL" id="GBC00865.1"/>
    </source>
</evidence>
<proteinExistence type="predicted"/>
<protein>
    <submittedName>
        <fullName evidence="1">Uncharacterized protein</fullName>
    </submittedName>
</protein>
<evidence type="ECO:0000313" key="2">
    <source>
        <dbReference type="Proteomes" id="UP000247702"/>
    </source>
</evidence>
<gene>
    <name evidence="1" type="ORF">RclHR1_00040016</name>
</gene>
<name>A0A2Z6RRL3_9GLOM</name>
<reference evidence="1 2" key="1">
    <citation type="submission" date="2017-11" db="EMBL/GenBank/DDBJ databases">
        <title>The genome of Rhizophagus clarus HR1 reveals common genetic basis of auxotrophy among arbuscular mycorrhizal fungi.</title>
        <authorList>
            <person name="Kobayashi Y."/>
        </authorList>
    </citation>
    <scope>NUCLEOTIDE SEQUENCE [LARGE SCALE GENOMIC DNA]</scope>
    <source>
        <strain evidence="1 2">HR1</strain>
    </source>
</reference>
<accession>A0A2Z6RRL3</accession>
<keyword evidence="2" id="KW-1185">Reference proteome</keyword>
<sequence length="86" mass="10385">MRVVGQDSLNFCLKKHLDHRNRYIKYLYGIIWTNRSLRVWEFKAAAFFFLMKKAEVFNFVTEVKDFAKKFKFVTVIVENETTILNK</sequence>